<keyword evidence="4" id="KW-1185">Reference proteome</keyword>
<dbReference type="InterPro" id="IPR023361">
    <property type="entry name" value="DUF1285_beta_roll_sf"/>
</dbReference>
<proteinExistence type="predicted"/>
<gene>
    <name evidence="3" type="ORF">U0C82_13100</name>
</gene>
<dbReference type="PIRSF" id="PIRSF029557">
    <property type="entry name" value="UCP029557"/>
    <property type="match status" value="1"/>
</dbReference>
<dbReference type="InterPro" id="IPR010707">
    <property type="entry name" value="DUF1285"/>
</dbReference>
<dbReference type="Pfam" id="PF06938">
    <property type="entry name" value="DUF1285_N"/>
    <property type="match status" value="1"/>
</dbReference>
<feature type="domain" description="DUF1285" evidence="2">
    <location>
        <begin position="96"/>
        <end position="182"/>
    </location>
</feature>
<dbReference type="Proteomes" id="UP001294412">
    <property type="component" value="Unassembled WGS sequence"/>
</dbReference>
<sequence>MMKQNDPHHAELNALAARAEASGADGAPVERWNPPHCGEIDMRIAADGRWFYNGTTIDRPALVRLFASVLKIEEDGETYLVTPAEKLRITVEDAHFIAVEVARSYEDGVQVLTFRTNIGDVVRAGPDRPVRLSEDVEAGFCPYLVVRRGLTAKVTRAVALELAAMLEDDDAGTFLTSDGARFYGPKAERA</sequence>
<protein>
    <submittedName>
        <fullName evidence="3">DUF1285 domain-containing protein</fullName>
    </submittedName>
</protein>
<feature type="domain" description="DUF1285" evidence="1">
    <location>
        <begin position="27"/>
        <end position="94"/>
    </location>
</feature>
<evidence type="ECO:0000313" key="4">
    <source>
        <dbReference type="Proteomes" id="UP001294412"/>
    </source>
</evidence>
<dbReference type="Gene3D" id="3.10.540.10">
    <property type="entry name" value="duf1285 like domain"/>
    <property type="match status" value="1"/>
</dbReference>
<dbReference type="InterPro" id="IPR048341">
    <property type="entry name" value="DUF1285_N"/>
</dbReference>
<dbReference type="EMBL" id="JAXLPB010000004">
    <property type="protein sequence ID" value="MDY8110078.1"/>
    <property type="molecule type" value="Genomic_DNA"/>
</dbReference>
<organism evidence="3 4">
    <name type="scientific">Fulvimarina uroteuthidis</name>
    <dbReference type="NCBI Taxonomy" id="3098149"/>
    <lineage>
        <taxon>Bacteria</taxon>
        <taxon>Pseudomonadati</taxon>
        <taxon>Pseudomonadota</taxon>
        <taxon>Alphaproteobacteria</taxon>
        <taxon>Hyphomicrobiales</taxon>
        <taxon>Aurantimonadaceae</taxon>
        <taxon>Fulvimarina</taxon>
    </lineage>
</organism>
<dbReference type="RefSeq" id="WP_322187605.1">
    <property type="nucleotide sequence ID" value="NZ_JAXLPB010000004.1"/>
</dbReference>
<evidence type="ECO:0000259" key="1">
    <source>
        <dbReference type="Pfam" id="PF06938"/>
    </source>
</evidence>
<comment type="caution">
    <text evidence="3">The sequence shown here is derived from an EMBL/GenBank/DDBJ whole genome shotgun (WGS) entry which is preliminary data.</text>
</comment>
<dbReference type="Pfam" id="PF21028">
    <property type="entry name" value="DUF1285_C"/>
    <property type="match status" value="1"/>
</dbReference>
<evidence type="ECO:0000313" key="3">
    <source>
        <dbReference type="EMBL" id="MDY8110078.1"/>
    </source>
</evidence>
<evidence type="ECO:0000259" key="2">
    <source>
        <dbReference type="Pfam" id="PF21028"/>
    </source>
</evidence>
<dbReference type="InterPro" id="IPR048342">
    <property type="entry name" value="DUF1285_C"/>
</dbReference>
<dbReference type="Gene3D" id="2.30.270.10">
    <property type="entry name" value="duf1285 protein"/>
    <property type="match status" value="1"/>
</dbReference>
<accession>A0ABU5I5R0</accession>
<name>A0ABU5I5R0_9HYPH</name>
<reference evidence="3 4" key="1">
    <citation type="submission" date="2023-12" db="EMBL/GenBank/DDBJ databases">
        <title>Description of Novel Strain Fulvimarina sp. 2208YS6-2-32 isolated from Uroteuthis (Photololigo) edulis.</title>
        <authorList>
            <person name="Park J.-S."/>
        </authorList>
    </citation>
    <scope>NUCLEOTIDE SEQUENCE [LARGE SCALE GENOMIC DNA]</scope>
    <source>
        <strain evidence="3 4">2208YS6-2-32</strain>
    </source>
</reference>